<comment type="caution">
    <text evidence="12">The sequence shown here is derived from an EMBL/GenBank/DDBJ whole genome shotgun (WGS) entry which is preliminary data.</text>
</comment>
<dbReference type="InterPro" id="IPR001872">
    <property type="entry name" value="Peptidase_A8"/>
</dbReference>
<evidence type="ECO:0000256" key="7">
    <source>
        <dbReference type="ARBA" id="ARBA00022989"/>
    </source>
</evidence>
<dbReference type="PROSITE" id="PS00855">
    <property type="entry name" value="SPASE_II"/>
    <property type="match status" value="1"/>
</dbReference>
<dbReference type="GO" id="GO:0004190">
    <property type="term" value="F:aspartic-type endopeptidase activity"/>
    <property type="evidence" value="ECO:0007669"/>
    <property type="project" value="UniProtKB-UniRule"/>
</dbReference>
<feature type="transmembrane region" description="Helical" evidence="9">
    <location>
        <begin position="51"/>
        <end position="75"/>
    </location>
</feature>
<dbReference type="PRINTS" id="PR00781">
    <property type="entry name" value="LIPOSIGPTASE"/>
</dbReference>
<dbReference type="UniPathway" id="UPA00665"/>
<dbReference type="GO" id="GO:0006508">
    <property type="term" value="P:proteolysis"/>
    <property type="evidence" value="ECO:0007669"/>
    <property type="project" value="UniProtKB-KW"/>
</dbReference>
<evidence type="ECO:0000256" key="11">
    <source>
        <dbReference type="RuleBase" id="RU004181"/>
    </source>
</evidence>
<dbReference type="PATRIC" id="fig|883114.3.peg.782"/>
<sequence length="151" mass="17098">MYIIIFTIAVALDQITKLLAIKYLKHAPTIKLIDNWLHLTYLENSGAAWGIFQSATLFFSVITIIICFAICWYLLKNSNNIDMLIKLPLVMIMAGAVGNLIDRLRLGYVVDFIFTPLGGLYNFPVFNFADIFVSVSAIFLAVYLFFNEEAL</sequence>
<feature type="active site" evidence="9">
    <location>
        <position position="111"/>
    </location>
</feature>
<evidence type="ECO:0000256" key="4">
    <source>
        <dbReference type="ARBA" id="ARBA00022692"/>
    </source>
</evidence>
<dbReference type="OrthoDB" id="9810259at2"/>
<dbReference type="HOGENOM" id="CLU_083252_3_4_9"/>
<evidence type="ECO:0000313" key="13">
    <source>
        <dbReference type="Proteomes" id="UP000004191"/>
    </source>
</evidence>
<evidence type="ECO:0000313" key="12">
    <source>
        <dbReference type="EMBL" id="EHR34483.1"/>
    </source>
</evidence>
<proteinExistence type="inferred from homology"/>
<keyword evidence="13" id="KW-1185">Reference proteome</keyword>
<evidence type="ECO:0000256" key="10">
    <source>
        <dbReference type="RuleBase" id="RU000594"/>
    </source>
</evidence>
<evidence type="ECO:0000256" key="1">
    <source>
        <dbReference type="ARBA" id="ARBA00006139"/>
    </source>
</evidence>
<comment type="caution">
    <text evidence="9">Lacks conserved residue(s) required for the propagation of feature annotation.</text>
</comment>
<gene>
    <name evidence="9" type="primary">lspA</name>
    <name evidence="12" type="ORF">HMPREF9709_00790</name>
</gene>
<dbReference type="eggNOG" id="COG0597">
    <property type="taxonomic scope" value="Bacteria"/>
</dbReference>
<comment type="similarity">
    <text evidence="1 9 11">Belongs to the peptidase A8 family.</text>
</comment>
<dbReference type="RefSeq" id="WP_005398155.1">
    <property type="nucleotide sequence ID" value="NZ_JH601088.1"/>
</dbReference>
<evidence type="ECO:0000256" key="2">
    <source>
        <dbReference type="ARBA" id="ARBA00022475"/>
    </source>
</evidence>
<name>H3NN79_9FIRM</name>
<evidence type="ECO:0000256" key="6">
    <source>
        <dbReference type="ARBA" id="ARBA00022801"/>
    </source>
</evidence>
<keyword evidence="5 9" id="KW-0064">Aspartyl protease</keyword>
<dbReference type="EC" id="3.4.23.36" evidence="9"/>
<dbReference type="GeneID" id="96998789"/>
<comment type="subcellular location">
    <subcellularLocation>
        <location evidence="9">Cell membrane</location>
        <topology evidence="9">Multi-pass membrane protein</topology>
    </subcellularLocation>
</comment>
<keyword evidence="4 9" id="KW-0812">Transmembrane</keyword>
<feature type="transmembrane region" description="Helical" evidence="9">
    <location>
        <begin position="121"/>
        <end position="146"/>
    </location>
</feature>
<evidence type="ECO:0000256" key="5">
    <source>
        <dbReference type="ARBA" id="ARBA00022750"/>
    </source>
</evidence>
<dbReference type="PANTHER" id="PTHR33695">
    <property type="entry name" value="LIPOPROTEIN SIGNAL PEPTIDASE"/>
    <property type="match status" value="1"/>
</dbReference>
<dbReference type="Proteomes" id="UP000004191">
    <property type="component" value="Unassembled WGS sequence"/>
</dbReference>
<comment type="catalytic activity">
    <reaction evidence="9 10">
        <text>Release of signal peptides from bacterial membrane prolipoproteins. Hydrolyzes -Xaa-Yaa-Zaa-|-(S,diacylglyceryl)Cys-, in which Xaa is hydrophobic (preferably Leu), and Yaa (Ala or Ser) and Zaa (Gly or Ala) have small, neutral side chains.</text>
        <dbReference type="EC" id="3.4.23.36"/>
    </reaction>
</comment>
<dbReference type="EMBL" id="AGEI01000020">
    <property type="protein sequence ID" value="EHR34483.1"/>
    <property type="molecule type" value="Genomic_DNA"/>
</dbReference>
<keyword evidence="6 9" id="KW-0378">Hydrolase</keyword>
<accession>H3NN79</accession>
<feature type="transmembrane region" description="Helical" evidence="9">
    <location>
        <begin position="84"/>
        <end position="101"/>
    </location>
</feature>
<dbReference type="PANTHER" id="PTHR33695:SF1">
    <property type="entry name" value="LIPOPROTEIN SIGNAL PEPTIDASE"/>
    <property type="match status" value="1"/>
</dbReference>
<dbReference type="NCBIfam" id="TIGR00077">
    <property type="entry name" value="lspA"/>
    <property type="match status" value="1"/>
</dbReference>
<keyword evidence="2 9" id="KW-1003">Cell membrane</keyword>
<keyword evidence="8 9" id="KW-0472">Membrane</keyword>
<dbReference type="Pfam" id="PF01252">
    <property type="entry name" value="Peptidase_A8"/>
    <property type="match status" value="1"/>
</dbReference>
<feature type="active site" evidence="9">
    <location>
        <position position="130"/>
    </location>
</feature>
<dbReference type="GO" id="GO:0005886">
    <property type="term" value="C:plasma membrane"/>
    <property type="evidence" value="ECO:0007669"/>
    <property type="project" value="UniProtKB-SubCell"/>
</dbReference>
<dbReference type="HAMAP" id="MF_00161">
    <property type="entry name" value="LspA"/>
    <property type="match status" value="1"/>
</dbReference>
<reference evidence="12 13" key="1">
    <citation type="submission" date="2012-01" db="EMBL/GenBank/DDBJ databases">
        <title>The Genome Sequence of Helcococcus kunzii ATCC 51366.</title>
        <authorList>
            <consortium name="The Broad Institute Genome Sequencing Platform"/>
            <person name="Earl A."/>
            <person name="Ward D."/>
            <person name="Feldgarden M."/>
            <person name="Gevers D."/>
            <person name="Huys G."/>
            <person name="Young S.K."/>
            <person name="Zeng Q."/>
            <person name="Gargeya S."/>
            <person name="Fitzgerald M."/>
            <person name="Haas B."/>
            <person name="Abouelleil A."/>
            <person name="Alvarado L."/>
            <person name="Arachchi H.M."/>
            <person name="Berlin A."/>
            <person name="Chapman S.B."/>
            <person name="Gearin G."/>
            <person name="Goldberg J."/>
            <person name="Griggs A."/>
            <person name="Gujja S."/>
            <person name="Hansen M."/>
            <person name="Heiman D."/>
            <person name="Howarth C."/>
            <person name="Larimer J."/>
            <person name="Lui A."/>
            <person name="MacDonald P.J.P."/>
            <person name="McCowen C."/>
            <person name="Montmayeur A."/>
            <person name="Murphy C."/>
            <person name="Neiman D."/>
            <person name="Pearson M."/>
            <person name="Priest M."/>
            <person name="Roberts A."/>
            <person name="Saif S."/>
            <person name="Shea T."/>
            <person name="Sisk P."/>
            <person name="Stolte C."/>
            <person name="Sykes S."/>
            <person name="Wortman J."/>
            <person name="Nusbaum C."/>
            <person name="Birren B."/>
        </authorList>
    </citation>
    <scope>NUCLEOTIDE SEQUENCE [LARGE SCALE GENOMIC DNA]</scope>
    <source>
        <strain evidence="12 13">ATCC 51366</strain>
    </source>
</reference>
<dbReference type="AlphaFoldDB" id="H3NN79"/>
<comment type="function">
    <text evidence="9 10">This protein specifically catalyzes the removal of signal peptides from prolipoproteins.</text>
</comment>
<comment type="pathway">
    <text evidence="9">Protein modification; lipoprotein biosynthesis (signal peptide cleavage).</text>
</comment>
<protein>
    <recommendedName>
        <fullName evidence="9">Lipoprotein signal peptidase</fullName>
        <ecNumber evidence="9">3.4.23.36</ecNumber>
    </recommendedName>
    <alternativeName>
        <fullName evidence="9">Prolipoprotein signal peptidase</fullName>
    </alternativeName>
    <alternativeName>
        <fullName evidence="9">Signal peptidase II</fullName>
        <shortName evidence="9">SPase II</shortName>
    </alternativeName>
</protein>
<organism evidence="12 13">
    <name type="scientific">Helcococcus kunzii ATCC 51366</name>
    <dbReference type="NCBI Taxonomy" id="883114"/>
    <lineage>
        <taxon>Bacteria</taxon>
        <taxon>Bacillati</taxon>
        <taxon>Bacillota</taxon>
        <taxon>Tissierellia</taxon>
        <taxon>Tissierellales</taxon>
        <taxon>Peptoniphilaceae</taxon>
        <taxon>Helcococcus</taxon>
    </lineage>
</organism>
<evidence type="ECO:0000256" key="9">
    <source>
        <dbReference type="HAMAP-Rule" id="MF_00161"/>
    </source>
</evidence>
<keyword evidence="3 9" id="KW-0645">Protease</keyword>
<keyword evidence="7 9" id="KW-1133">Transmembrane helix</keyword>
<evidence type="ECO:0000256" key="8">
    <source>
        <dbReference type="ARBA" id="ARBA00023136"/>
    </source>
</evidence>
<dbReference type="STRING" id="883114.HMPREF9709_00790"/>
<evidence type="ECO:0000256" key="3">
    <source>
        <dbReference type="ARBA" id="ARBA00022670"/>
    </source>
</evidence>